<protein>
    <submittedName>
        <fullName evidence="1">Uncharacterized protein</fullName>
    </submittedName>
</protein>
<dbReference type="KEGG" id="asim:FE240_15920"/>
<dbReference type="Proteomes" id="UP000594034">
    <property type="component" value="Chromosome"/>
</dbReference>
<dbReference type="EMBL" id="CP040449">
    <property type="protein sequence ID" value="QFI56028.1"/>
    <property type="molecule type" value="Genomic_DNA"/>
</dbReference>
<evidence type="ECO:0000313" key="1">
    <source>
        <dbReference type="EMBL" id="QFI56028.1"/>
    </source>
</evidence>
<evidence type="ECO:0000313" key="2">
    <source>
        <dbReference type="Proteomes" id="UP000594034"/>
    </source>
</evidence>
<dbReference type="OrthoDB" id="5599709at2"/>
<organism evidence="1 2">
    <name type="scientific">Aeromonas simiae</name>
    <dbReference type="NCBI Taxonomy" id="218936"/>
    <lineage>
        <taxon>Bacteria</taxon>
        <taxon>Pseudomonadati</taxon>
        <taxon>Pseudomonadota</taxon>
        <taxon>Gammaproteobacteria</taxon>
        <taxon>Aeromonadales</taxon>
        <taxon>Aeromonadaceae</taxon>
        <taxon>Aeromonas</taxon>
    </lineage>
</organism>
<name>A0A5J6X1C2_9GAMM</name>
<reference evidence="1 2" key="1">
    <citation type="submission" date="2019-05" db="EMBL/GenBank/DDBJ databases">
        <title>OXA-830, a novel chromosomally encoded expanded-spectrum class D beta-lactamase in Aeromonas simiae.</title>
        <authorList>
            <person name="Zhou W."/>
            <person name="Chen Q."/>
        </authorList>
    </citation>
    <scope>NUCLEOTIDE SEQUENCE [LARGE SCALE GENOMIC DNA]</scope>
    <source>
        <strain evidence="1 2">A6</strain>
    </source>
</reference>
<gene>
    <name evidence="1" type="ORF">FE240_15920</name>
</gene>
<accession>A0A5J6X1C2</accession>
<proteinExistence type="predicted"/>
<sequence>MTDDPWALCHLDDSFDASVLGTKGAQLQWFEDRDDLLEFLREDFVDLLADTGELDEEQTEAAKARFALLIEQSFDDRGLVDALNDLASGLRRIIWMGPLSELAEVHEEFASALRRYFWEQFEGDEDDPDAWIPEELWPQLAEIVDEFLAEGEY</sequence>
<keyword evidence="2" id="KW-1185">Reference proteome</keyword>
<dbReference type="AlphaFoldDB" id="A0A5J6X1C2"/>
<dbReference type="RefSeq" id="WP_042046054.1">
    <property type="nucleotide sequence ID" value="NZ_CDBY01000036.1"/>
</dbReference>